<organism evidence="2 3">
    <name type="scientific">Xenopus laevis</name>
    <name type="common">African clawed frog</name>
    <dbReference type="NCBI Taxonomy" id="8355"/>
    <lineage>
        <taxon>Eukaryota</taxon>
        <taxon>Metazoa</taxon>
        <taxon>Chordata</taxon>
        <taxon>Craniata</taxon>
        <taxon>Vertebrata</taxon>
        <taxon>Euteleostomi</taxon>
        <taxon>Amphibia</taxon>
        <taxon>Batrachia</taxon>
        <taxon>Anura</taxon>
        <taxon>Pipoidea</taxon>
        <taxon>Pipidae</taxon>
        <taxon>Xenopodinae</taxon>
        <taxon>Xenopus</taxon>
        <taxon>Xenopus</taxon>
    </lineage>
</organism>
<dbReference type="RefSeq" id="XP_041442521.1">
    <property type="nucleotide sequence ID" value="XM_041586587.1"/>
</dbReference>
<sequence length="177" mass="19917">MWPLECRAFDIPQISADNRHKSLCNSNVYYLYGFNGLYSIITKSNLSALTYSNIFPKQQLHCHLRKPQDRTQHGATFSFDENGEYITGLRIYKGITDADEMNNNFFAEFSPWAPPDQQLNITSSLIKWKTNNNEIPIAQCSANCAPGQRKVPIPGAKTCCYDCAPCSNGEISNTTGY</sequence>
<dbReference type="AlphaFoldDB" id="A0A8J1MM75"/>
<dbReference type="InterPro" id="IPR038550">
    <property type="entry name" value="GPCR_3_9-Cys_sf"/>
</dbReference>
<gene>
    <name evidence="3" type="primary">LOC121401520</name>
</gene>
<proteinExistence type="predicted"/>
<dbReference type="Pfam" id="PF07562">
    <property type="entry name" value="NCD3G"/>
    <property type="match status" value="1"/>
</dbReference>
<dbReference type="InterPro" id="IPR000068">
    <property type="entry name" value="GPCR_3_Ca_sens_rcpt-rel"/>
</dbReference>
<dbReference type="GO" id="GO:0005886">
    <property type="term" value="C:plasma membrane"/>
    <property type="evidence" value="ECO:0007669"/>
    <property type="project" value="TreeGrafter"/>
</dbReference>
<evidence type="ECO:0000313" key="2">
    <source>
        <dbReference type="Proteomes" id="UP000186698"/>
    </source>
</evidence>
<dbReference type="KEGG" id="xla:121401520"/>
<protein>
    <submittedName>
        <fullName evidence="3">Taste receptor type 1 member 2-like</fullName>
    </submittedName>
</protein>
<evidence type="ECO:0000313" key="3">
    <source>
        <dbReference type="RefSeq" id="XP_041442521.1"/>
    </source>
</evidence>
<dbReference type="GeneID" id="121401520"/>
<name>A0A8J1MM75_XENLA</name>
<evidence type="ECO:0000259" key="1">
    <source>
        <dbReference type="Pfam" id="PF07562"/>
    </source>
</evidence>
<dbReference type="PANTHER" id="PTHR24061:SF592">
    <property type="entry name" value="VOMERONASAL TYPE-2 RECEPTOR 116-LIKE"/>
    <property type="match status" value="1"/>
</dbReference>
<dbReference type="Proteomes" id="UP000186698">
    <property type="component" value="Chromosome 1L"/>
</dbReference>
<dbReference type="GO" id="GO:0004930">
    <property type="term" value="F:G protein-coupled receptor activity"/>
    <property type="evidence" value="ECO:0007669"/>
    <property type="project" value="InterPro"/>
</dbReference>
<dbReference type="Gene3D" id="2.10.50.30">
    <property type="entry name" value="GPCR, family 3, nine cysteines domain"/>
    <property type="match status" value="1"/>
</dbReference>
<dbReference type="InterPro" id="IPR011500">
    <property type="entry name" value="GPCR_3_9-Cys_dom"/>
</dbReference>
<accession>A0A8J1MM75</accession>
<reference evidence="3" key="1">
    <citation type="submission" date="2025-08" db="UniProtKB">
        <authorList>
            <consortium name="RefSeq"/>
        </authorList>
    </citation>
    <scope>IDENTIFICATION</scope>
    <source>
        <strain evidence="3">J_2021</strain>
        <tissue evidence="3">Erythrocytes</tissue>
    </source>
</reference>
<dbReference type="PANTHER" id="PTHR24061">
    <property type="entry name" value="CALCIUM-SENSING RECEPTOR-RELATED"/>
    <property type="match status" value="1"/>
</dbReference>
<feature type="domain" description="GPCR family 3 nine cysteines" evidence="1">
    <location>
        <begin position="135"/>
        <end position="174"/>
    </location>
</feature>
<keyword evidence="2" id="KW-1185">Reference proteome</keyword>